<dbReference type="RefSeq" id="WP_182553423.1">
    <property type="nucleotide sequence ID" value="NZ_QGAQ01000015.1"/>
</dbReference>
<comment type="caution">
    <text evidence="2">The sequence shown here is derived from an EMBL/GenBank/DDBJ whole genome shotgun (WGS) entry which is preliminary data.</text>
</comment>
<proteinExistence type="predicted"/>
<dbReference type="Proteomes" id="UP001199322">
    <property type="component" value="Unassembled WGS sequence"/>
</dbReference>
<name>A0AAW4Q7P9_RALPI</name>
<feature type="domain" description="Putative auto-transporter adhesin head GIN" evidence="1">
    <location>
        <begin position="143"/>
        <end position="302"/>
    </location>
</feature>
<dbReference type="AlphaFoldDB" id="A0AAW4Q7P9"/>
<evidence type="ECO:0000313" key="2">
    <source>
        <dbReference type="EMBL" id="MBX3891417.1"/>
    </source>
</evidence>
<dbReference type="PROSITE" id="PS51257">
    <property type="entry name" value="PROKAR_LIPOPROTEIN"/>
    <property type="match status" value="1"/>
</dbReference>
<evidence type="ECO:0000259" key="1">
    <source>
        <dbReference type="Pfam" id="PF10988"/>
    </source>
</evidence>
<accession>A0AAW4Q7P9</accession>
<evidence type="ECO:0000313" key="3">
    <source>
        <dbReference type="Proteomes" id="UP001199322"/>
    </source>
</evidence>
<dbReference type="Pfam" id="PF10988">
    <property type="entry name" value="DUF2807"/>
    <property type="match status" value="1"/>
</dbReference>
<organism evidence="2 3">
    <name type="scientific">Ralstonia pickettii</name>
    <name type="common">Burkholderia pickettii</name>
    <dbReference type="NCBI Taxonomy" id="329"/>
    <lineage>
        <taxon>Bacteria</taxon>
        <taxon>Pseudomonadati</taxon>
        <taxon>Pseudomonadota</taxon>
        <taxon>Betaproteobacteria</taxon>
        <taxon>Burkholderiales</taxon>
        <taxon>Burkholderiaceae</taxon>
        <taxon>Ralstonia</taxon>
    </lineage>
</organism>
<dbReference type="InterPro" id="IPR021255">
    <property type="entry name" value="DUF2807"/>
</dbReference>
<dbReference type="EMBL" id="QGBI01000015">
    <property type="protein sequence ID" value="MBX3891417.1"/>
    <property type="molecule type" value="Genomic_DNA"/>
</dbReference>
<protein>
    <submittedName>
        <fullName evidence="2">DUF2807 domain-containing protein</fullName>
    </submittedName>
</protein>
<sequence length="318" mass="31540">MKQGSLKAYFAVAMTVVVVGCSKSGEPDNVTVSASNGGTAIAVNNGTIVTGVASSASGPNTAVATNDADEIVQSSTGAGSANVVVTGGATSTIVSGSGNAIVQSSSGRNSSNVVIVNGQALTDGKVLEASGPDGTDVRKVEVFDSLELAVPADATYSAGAVPSITISGPQNILPIVETKVRGGKLTIGIKGAVSMRKPLKVEVVAPDLHAVRIVGSGAMKLDNFQGRSLDLNISGSGTVVAAGKANSVSVTVSGSGDVDVRALQAKDFSGVISGSGNVRAYASDAARVAISGSGDFRIAGNPMRRSVERSGSGQVEFD</sequence>
<gene>
    <name evidence="2" type="ORF">DEE74_16255</name>
</gene>
<reference evidence="2" key="1">
    <citation type="submission" date="2018-06" db="EMBL/GenBank/DDBJ databases">
        <authorList>
            <person name="O'Rourke A."/>
        </authorList>
    </citation>
    <scope>NUCLEOTIDE SEQUENCE</scope>
    <source>
        <strain evidence="2">132550021-3</strain>
    </source>
</reference>
<dbReference type="Gene3D" id="2.160.20.120">
    <property type="match status" value="1"/>
</dbReference>